<accession>A0A9X3N4F9</accession>
<dbReference type="RefSeq" id="WP_270046176.1">
    <property type="nucleotide sequence ID" value="NZ_JAPDOD010000081.1"/>
</dbReference>
<dbReference type="CDD" id="cd03794">
    <property type="entry name" value="GT4_WbuB-like"/>
    <property type="match status" value="1"/>
</dbReference>
<protein>
    <submittedName>
        <fullName evidence="5">Glycosyltransferase family 4 protein</fullName>
    </submittedName>
</protein>
<evidence type="ECO:0000256" key="1">
    <source>
        <dbReference type="ARBA" id="ARBA00022676"/>
    </source>
</evidence>
<gene>
    <name evidence="5" type="ORF">OM076_42075</name>
</gene>
<dbReference type="InterPro" id="IPR028098">
    <property type="entry name" value="Glyco_trans_4-like_N"/>
</dbReference>
<dbReference type="Proteomes" id="UP001149140">
    <property type="component" value="Unassembled WGS sequence"/>
</dbReference>
<reference evidence="5" key="1">
    <citation type="submission" date="2022-10" db="EMBL/GenBank/DDBJ databases">
        <title>The WGS of Solirubrobacter ginsenosidimutans DSM 21036.</title>
        <authorList>
            <person name="Jiang Z."/>
        </authorList>
    </citation>
    <scope>NUCLEOTIDE SEQUENCE</scope>
    <source>
        <strain evidence="5">DSM 21036</strain>
    </source>
</reference>
<evidence type="ECO:0000313" key="6">
    <source>
        <dbReference type="Proteomes" id="UP001149140"/>
    </source>
</evidence>
<evidence type="ECO:0000313" key="5">
    <source>
        <dbReference type="EMBL" id="MDA0166923.1"/>
    </source>
</evidence>
<feature type="region of interest" description="Disordered" evidence="3">
    <location>
        <begin position="394"/>
        <end position="421"/>
    </location>
</feature>
<sequence length="421" mass="46500">MAGRRALIISENAPVPSDRRVWNEARALTDAGWHVTIVCAEGQGRHTAPFERLEGIDIHRYPLVPAAGGLVGYAREYAQAMWRIRKLARKLAAVEPFDVVHACNPPDFLLLAARGLRRKGARFVFDHHDLVPELYRAKFGDGPLSNVAAALERIAFRSADVVLSTNDSYRAIALGRGRMDAADVFVVRNGPDLERFRPAEPDPSWRRGRAHMIAYLGIMGPQDGLDHALKALGELHQRRDDWHAVFIGEGDMLEQMRALAGELGIAEHVEFAGWRYDDDIRTILSTADVCLAPDPPSPLNDVSTMIKIPEYMAMGRPLVSYDLRESRVSAGDAALYAEPGDIAGFAERIDTLLSDPDLRERMGRAGRERVETELSWQHSTGHLLAAYDRALSPSGEVSAPRGVVHASTHPWEGHEPANPVS</sequence>
<dbReference type="EMBL" id="JAPDOD010000081">
    <property type="protein sequence ID" value="MDA0166923.1"/>
    <property type="molecule type" value="Genomic_DNA"/>
</dbReference>
<dbReference type="SUPFAM" id="SSF53756">
    <property type="entry name" value="UDP-Glycosyltransferase/glycogen phosphorylase"/>
    <property type="match status" value="1"/>
</dbReference>
<dbReference type="PANTHER" id="PTHR12526:SF624">
    <property type="entry name" value="BLR6297 PROTEIN"/>
    <property type="match status" value="1"/>
</dbReference>
<feature type="domain" description="Glycosyltransferase subfamily 4-like N-terminal" evidence="4">
    <location>
        <begin position="19"/>
        <end position="195"/>
    </location>
</feature>
<dbReference type="GO" id="GO:0016757">
    <property type="term" value="F:glycosyltransferase activity"/>
    <property type="evidence" value="ECO:0007669"/>
    <property type="project" value="UniProtKB-KW"/>
</dbReference>
<dbReference type="Pfam" id="PF13692">
    <property type="entry name" value="Glyco_trans_1_4"/>
    <property type="match status" value="1"/>
</dbReference>
<dbReference type="PANTHER" id="PTHR12526">
    <property type="entry name" value="GLYCOSYLTRANSFERASE"/>
    <property type="match status" value="1"/>
</dbReference>
<evidence type="ECO:0000256" key="3">
    <source>
        <dbReference type="SAM" id="MobiDB-lite"/>
    </source>
</evidence>
<evidence type="ECO:0000259" key="4">
    <source>
        <dbReference type="Pfam" id="PF13439"/>
    </source>
</evidence>
<keyword evidence="1" id="KW-0328">Glycosyltransferase</keyword>
<dbReference type="Gene3D" id="3.40.50.2000">
    <property type="entry name" value="Glycogen Phosphorylase B"/>
    <property type="match status" value="2"/>
</dbReference>
<name>A0A9X3N4F9_9ACTN</name>
<organism evidence="5 6">
    <name type="scientific">Solirubrobacter ginsenosidimutans</name>
    <dbReference type="NCBI Taxonomy" id="490573"/>
    <lineage>
        <taxon>Bacteria</taxon>
        <taxon>Bacillati</taxon>
        <taxon>Actinomycetota</taxon>
        <taxon>Thermoleophilia</taxon>
        <taxon>Solirubrobacterales</taxon>
        <taxon>Solirubrobacteraceae</taxon>
        <taxon>Solirubrobacter</taxon>
    </lineage>
</organism>
<dbReference type="AlphaFoldDB" id="A0A9X3N4F9"/>
<proteinExistence type="predicted"/>
<dbReference type="Pfam" id="PF13439">
    <property type="entry name" value="Glyco_transf_4"/>
    <property type="match status" value="1"/>
</dbReference>
<evidence type="ECO:0000256" key="2">
    <source>
        <dbReference type="ARBA" id="ARBA00022679"/>
    </source>
</evidence>
<keyword evidence="2" id="KW-0808">Transferase</keyword>
<keyword evidence="6" id="KW-1185">Reference proteome</keyword>
<comment type="caution">
    <text evidence="5">The sequence shown here is derived from an EMBL/GenBank/DDBJ whole genome shotgun (WGS) entry which is preliminary data.</text>
</comment>